<keyword evidence="2" id="KW-1185">Reference proteome</keyword>
<sequence length="78" mass="8904">MITVRSELLLMSALRVSLKTVGRAFVNVVKYLSVKISSENLIILPKSILKIEMMEPLFEYTDRSFIAFEGVHLWSAND</sequence>
<dbReference type="AlphaFoldDB" id="A0A1J1HRC4"/>
<reference evidence="1 2" key="1">
    <citation type="submission" date="2015-04" db="EMBL/GenBank/DDBJ databases">
        <authorList>
            <person name="Syromyatnikov M.Y."/>
            <person name="Popov V.N."/>
        </authorList>
    </citation>
    <scope>NUCLEOTIDE SEQUENCE [LARGE SCALE GENOMIC DNA]</scope>
</reference>
<dbReference type="Proteomes" id="UP000183832">
    <property type="component" value="Unassembled WGS sequence"/>
</dbReference>
<protein>
    <submittedName>
        <fullName evidence="1">CLUMA_CG004275, isoform A</fullName>
    </submittedName>
</protein>
<dbReference type="EMBL" id="CVRI01000020">
    <property type="protein sequence ID" value="CRK90573.1"/>
    <property type="molecule type" value="Genomic_DNA"/>
</dbReference>
<evidence type="ECO:0000313" key="2">
    <source>
        <dbReference type="Proteomes" id="UP000183832"/>
    </source>
</evidence>
<name>A0A1J1HRC4_9DIPT</name>
<gene>
    <name evidence="1" type="ORF">CLUMA_CG004275</name>
</gene>
<organism evidence="1 2">
    <name type="scientific">Clunio marinus</name>
    <dbReference type="NCBI Taxonomy" id="568069"/>
    <lineage>
        <taxon>Eukaryota</taxon>
        <taxon>Metazoa</taxon>
        <taxon>Ecdysozoa</taxon>
        <taxon>Arthropoda</taxon>
        <taxon>Hexapoda</taxon>
        <taxon>Insecta</taxon>
        <taxon>Pterygota</taxon>
        <taxon>Neoptera</taxon>
        <taxon>Endopterygota</taxon>
        <taxon>Diptera</taxon>
        <taxon>Nematocera</taxon>
        <taxon>Chironomoidea</taxon>
        <taxon>Chironomidae</taxon>
        <taxon>Clunio</taxon>
    </lineage>
</organism>
<accession>A0A1J1HRC4</accession>
<proteinExistence type="predicted"/>
<evidence type="ECO:0000313" key="1">
    <source>
        <dbReference type="EMBL" id="CRK90573.1"/>
    </source>
</evidence>